<evidence type="ECO:0000313" key="1">
    <source>
        <dbReference type="EMBL" id="KAF0731328.1"/>
    </source>
</evidence>
<protein>
    <submittedName>
        <fullName evidence="1">Uncharacterized protein</fullName>
    </submittedName>
</protein>
<organism evidence="1 2">
    <name type="scientific">Aphanomyces euteiches</name>
    <dbReference type="NCBI Taxonomy" id="100861"/>
    <lineage>
        <taxon>Eukaryota</taxon>
        <taxon>Sar</taxon>
        <taxon>Stramenopiles</taxon>
        <taxon>Oomycota</taxon>
        <taxon>Saprolegniomycetes</taxon>
        <taxon>Saprolegniales</taxon>
        <taxon>Verrucalvaceae</taxon>
        <taxon>Aphanomyces</taxon>
    </lineage>
</organism>
<dbReference type="AlphaFoldDB" id="A0A6G0WUX5"/>
<evidence type="ECO:0000313" key="2">
    <source>
        <dbReference type="Proteomes" id="UP000481153"/>
    </source>
</evidence>
<accession>A0A6G0WUX5</accession>
<name>A0A6G0WUX5_9STRA</name>
<proteinExistence type="predicted"/>
<sequence length="95" mass="11003">MDFILADLWYWYIVPCSPSRLRHFCDLVSGQCSEGILLQRHLRDKMANKIESDLSLVLLPEIVLRMAFFIQEWETLVDFLLALRPANVIGPLQGL</sequence>
<comment type="caution">
    <text evidence="1">The sequence shown here is derived from an EMBL/GenBank/DDBJ whole genome shotgun (WGS) entry which is preliminary data.</text>
</comment>
<keyword evidence="2" id="KW-1185">Reference proteome</keyword>
<dbReference type="Proteomes" id="UP000481153">
    <property type="component" value="Unassembled WGS sequence"/>
</dbReference>
<dbReference type="EMBL" id="VJMJ01000144">
    <property type="protein sequence ID" value="KAF0731328.1"/>
    <property type="molecule type" value="Genomic_DNA"/>
</dbReference>
<gene>
    <name evidence="1" type="ORF">Ae201684_011391</name>
</gene>
<reference evidence="1 2" key="1">
    <citation type="submission" date="2019-07" db="EMBL/GenBank/DDBJ databases">
        <title>Genomics analysis of Aphanomyces spp. identifies a new class of oomycete effector associated with host adaptation.</title>
        <authorList>
            <person name="Gaulin E."/>
        </authorList>
    </citation>
    <scope>NUCLEOTIDE SEQUENCE [LARGE SCALE GENOMIC DNA]</scope>
    <source>
        <strain evidence="1 2">ATCC 201684</strain>
    </source>
</reference>